<evidence type="ECO:0000256" key="6">
    <source>
        <dbReference type="SAM" id="Phobius"/>
    </source>
</evidence>
<sequence length="119" mass="12776">MGNHTIKGMLGLLLNILACIVSHSGYPIIVVVTYFLAPFPNLICRSRDSFSSEKGAVQDIGLFLTGFLIASGFGVPAVLAHSEIISYKALAFSIAGGVTVYATIIGFLAFFNRESDDEW</sequence>
<evidence type="ECO:0000313" key="7">
    <source>
        <dbReference type="EMBL" id="KAF2075022.1"/>
    </source>
</evidence>
<evidence type="ECO:0000256" key="3">
    <source>
        <dbReference type="ARBA" id="ARBA00022692"/>
    </source>
</evidence>
<dbReference type="PANTHER" id="PTHR12050:SF0">
    <property type="entry name" value="RH04491P"/>
    <property type="match status" value="1"/>
</dbReference>
<comment type="caution">
    <text evidence="7">The sequence shown here is derived from an EMBL/GenBank/DDBJ whole genome shotgun (WGS) entry which is preliminary data.</text>
</comment>
<dbReference type="Proteomes" id="UP000695562">
    <property type="component" value="Unassembled WGS sequence"/>
</dbReference>
<dbReference type="InterPro" id="IPR007262">
    <property type="entry name" value="Vps55/LEPROT"/>
</dbReference>
<dbReference type="PANTHER" id="PTHR12050">
    <property type="entry name" value="LEPTIN RECEPTOR-RELATED"/>
    <property type="match status" value="1"/>
</dbReference>
<feature type="transmembrane region" description="Helical" evidence="6">
    <location>
        <begin position="56"/>
        <end position="78"/>
    </location>
</feature>
<proteinExistence type="inferred from homology"/>
<keyword evidence="5 6" id="KW-0472">Membrane</keyword>
<keyword evidence="3 6" id="KW-0812">Transmembrane</keyword>
<dbReference type="GO" id="GO:0005768">
    <property type="term" value="C:endosome"/>
    <property type="evidence" value="ECO:0007669"/>
    <property type="project" value="TreeGrafter"/>
</dbReference>
<protein>
    <recommendedName>
        <fullName evidence="9">Vacuolar protein sorting 55 family protein</fullName>
    </recommendedName>
</protein>
<comment type="subcellular location">
    <subcellularLocation>
        <location evidence="1">Membrane</location>
        <topology evidence="1">Multi-pass membrane protein</topology>
    </subcellularLocation>
</comment>
<evidence type="ECO:0000256" key="1">
    <source>
        <dbReference type="ARBA" id="ARBA00004141"/>
    </source>
</evidence>
<evidence type="ECO:0000256" key="4">
    <source>
        <dbReference type="ARBA" id="ARBA00022989"/>
    </source>
</evidence>
<dbReference type="Pfam" id="PF04133">
    <property type="entry name" value="Vps55"/>
    <property type="match status" value="1"/>
</dbReference>
<dbReference type="AlphaFoldDB" id="A0A8J4PWG3"/>
<dbReference type="OrthoDB" id="14246at2759"/>
<evidence type="ECO:0000313" key="8">
    <source>
        <dbReference type="Proteomes" id="UP000695562"/>
    </source>
</evidence>
<evidence type="ECO:0000256" key="2">
    <source>
        <dbReference type="ARBA" id="ARBA00005645"/>
    </source>
</evidence>
<comment type="similarity">
    <text evidence="2">Belongs to the OB-RGRP/VPS55 family.</text>
</comment>
<evidence type="ECO:0000256" key="5">
    <source>
        <dbReference type="ARBA" id="ARBA00023136"/>
    </source>
</evidence>
<accession>A0A8J4PWG3</accession>
<feature type="transmembrane region" description="Helical" evidence="6">
    <location>
        <begin position="90"/>
        <end position="111"/>
    </location>
</feature>
<reference evidence="7" key="1">
    <citation type="submission" date="2020-01" db="EMBL/GenBank/DDBJ databases">
        <title>Development of genomics and gene disruption for Polysphondylium violaceum indicates a role for the polyketide synthase stlB in stalk morphogenesis.</title>
        <authorList>
            <person name="Narita B."/>
            <person name="Kawabe Y."/>
            <person name="Kin K."/>
            <person name="Saito T."/>
            <person name="Gibbs R."/>
            <person name="Kuspa A."/>
            <person name="Muzny D."/>
            <person name="Queller D."/>
            <person name="Richards S."/>
            <person name="Strassman J."/>
            <person name="Sucgang R."/>
            <person name="Worley K."/>
            <person name="Schaap P."/>
        </authorList>
    </citation>
    <scope>NUCLEOTIDE SEQUENCE</scope>
    <source>
        <strain evidence="7">QSvi11</strain>
    </source>
</reference>
<organism evidence="7 8">
    <name type="scientific">Polysphondylium violaceum</name>
    <dbReference type="NCBI Taxonomy" id="133409"/>
    <lineage>
        <taxon>Eukaryota</taxon>
        <taxon>Amoebozoa</taxon>
        <taxon>Evosea</taxon>
        <taxon>Eumycetozoa</taxon>
        <taxon>Dictyostelia</taxon>
        <taxon>Dictyosteliales</taxon>
        <taxon>Dictyosteliaceae</taxon>
        <taxon>Polysphondylium</taxon>
    </lineage>
</organism>
<dbReference type="GO" id="GO:0016020">
    <property type="term" value="C:membrane"/>
    <property type="evidence" value="ECO:0007669"/>
    <property type="project" value="UniProtKB-SubCell"/>
</dbReference>
<feature type="transmembrane region" description="Helical" evidence="6">
    <location>
        <begin position="12"/>
        <end position="36"/>
    </location>
</feature>
<dbReference type="EMBL" id="AJWJ01000118">
    <property type="protein sequence ID" value="KAF2075022.1"/>
    <property type="molecule type" value="Genomic_DNA"/>
</dbReference>
<keyword evidence="8" id="KW-1185">Reference proteome</keyword>
<name>A0A8J4PWG3_9MYCE</name>
<keyword evidence="4 6" id="KW-1133">Transmembrane helix</keyword>
<dbReference type="GO" id="GO:0032511">
    <property type="term" value="P:late endosome to vacuole transport via multivesicular body sorting pathway"/>
    <property type="evidence" value="ECO:0007669"/>
    <property type="project" value="TreeGrafter"/>
</dbReference>
<gene>
    <name evidence="7" type="ORF">CYY_003674</name>
</gene>
<evidence type="ECO:0008006" key="9">
    <source>
        <dbReference type="Google" id="ProtNLM"/>
    </source>
</evidence>